<dbReference type="PROSITE" id="PS50109">
    <property type="entry name" value="HIS_KIN"/>
    <property type="match status" value="1"/>
</dbReference>
<accession>A0ABV5CGQ5</accession>
<organism evidence="10 11">
    <name type="scientific">Albibacterium profundi</name>
    <dbReference type="NCBI Taxonomy" id="3134906"/>
    <lineage>
        <taxon>Bacteria</taxon>
        <taxon>Pseudomonadati</taxon>
        <taxon>Bacteroidota</taxon>
        <taxon>Sphingobacteriia</taxon>
        <taxon>Sphingobacteriales</taxon>
        <taxon>Sphingobacteriaceae</taxon>
        <taxon>Albibacterium</taxon>
    </lineage>
</organism>
<sequence>MNKRSISLIIGLMAIALLGVMAMQFYFIRQSFNLKAQLFDESVMAALNTVALKAEKDEALRFLNEKEMHENRIRRTKEQQAQKSSEHQKSLEYANRMRMKRQQLNSEFKALEQQVKRRYPGAVLLDNSFYETYMKDPAFRNHVKYEITIQTAYDEKGNAFQQQEWGIYSDRKAKVVKKAKDDSVRYFVVDPVVGEFVISLPPRVDAKLEQEIRRLEHEAKMRAASIYMDSIKASTNGDGSALKDLANEFERSKKSISQRIDPDFMHEELRKELDLRDIHLDFDFKINNNSTDSVIFKFASVDFASESGATYQTVLFPNDMASEGAVLSVYFPKKSSLLLGNMKIMLASSVALLLVLIGCFAYTILSIIKQKKLSEMKSDFMNNMTHEFKTPVATIMIASESLKDPEISLDGGRVKRLAGIIYDENVRLGNHIERVLNIARIEKGDLSLESEPINMNELISTVTDSMSLQLQKKNVTINLDLAAIESTVLGDELHFSNVIFNLIDNSIKYSEGEPFINIRTVSHAKKLLIYFKDNGIGMSKDQLSKIFDQFYRIPTGNVHNVKGFGLGLSYVQDIIKRLGGSIKVKSELHRGAEFEITLPLYN</sequence>
<dbReference type="RefSeq" id="WP_375557054.1">
    <property type="nucleotide sequence ID" value="NZ_JBBVGT010000002.1"/>
</dbReference>
<protein>
    <recommendedName>
        <fullName evidence="2">histidine kinase</fullName>
        <ecNumber evidence="2">2.7.13.3</ecNumber>
    </recommendedName>
</protein>
<evidence type="ECO:0000256" key="7">
    <source>
        <dbReference type="SAM" id="Coils"/>
    </source>
</evidence>
<evidence type="ECO:0000259" key="9">
    <source>
        <dbReference type="PROSITE" id="PS50109"/>
    </source>
</evidence>
<feature type="domain" description="Histidine kinase" evidence="9">
    <location>
        <begin position="383"/>
        <end position="602"/>
    </location>
</feature>
<evidence type="ECO:0000256" key="5">
    <source>
        <dbReference type="ARBA" id="ARBA00022777"/>
    </source>
</evidence>
<feature type="transmembrane region" description="Helical" evidence="8">
    <location>
        <begin position="344"/>
        <end position="368"/>
    </location>
</feature>
<dbReference type="PRINTS" id="PR00344">
    <property type="entry name" value="BCTRLSENSOR"/>
</dbReference>
<evidence type="ECO:0000313" key="10">
    <source>
        <dbReference type="EMBL" id="MFB5945517.1"/>
    </source>
</evidence>
<dbReference type="Gene3D" id="3.30.565.10">
    <property type="entry name" value="Histidine kinase-like ATPase, C-terminal domain"/>
    <property type="match status" value="1"/>
</dbReference>
<feature type="coiled-coil region" evidence="7">
    <location>
        <begin position="52"/>
        <end position="114"/>
    </location>
</feature>
<name>A0ABV5CGQ5_9SPHI</name>
<keyword evidence="11" id="KW-1185">Reference proteome</keyword>
<dbReference type="SUPFAM" id="SSF47384">
    <property type="entry name" value="Homodimeric domain of signal transducing histidine kinase"/>
    <property type="match status" value="1"/>
</dbReference>
<gene>
    <name evidence="10" type="ORF">WKR92_06710</name>
</gene>
<keyword evidence="4" id="KW-0808">Transferase</keyword>
<keyword evidence="3" id="KW-0597">Phosphoprotein</keyword>
<dbReference type="InterPro" id="IPR003594">
    <property type="entry name" value="HATPase_dom"/>
</dbReference>
<keyword evidence="8" id="KW-1133">Transmembrane helix</keyword>
<dbReference type="GO" id="GO:0016301">
    <property type="term" value="F:kinase activity"/>
    <property type="evidence" value="ECO:0007669"/>
    <property type="project" value="UniProtKB-KW"/>
</dbReference>
<dbReference type="InterPro" id="IPR036097">
    <property type="entry name" value="HisK_dim/P_sf"/>
</dbReference>
<dbReference type="PANTHER" id="PTHR43711:SF30">
    <property type="entry name" value="HISTIDINE KINASE"/>
    <property type="match status" value="1"/>
</dbReference>
<dbReference type="InterPro" id="IPR005467">
    <property type="entry name" value="His_kinase_dom"/>
</dbReference>
<dbReference type="InterPro" id="IPR003661">
    <property type="entry name" value="HisK_dim/P_dom"/>
</dbReference>
<dbReference type="InterPro" id="IPR036890">
    <property type="entry name" value="HATPase_C_sf"/>
</dbReference>
<dbReference type="SUPFAM" id="SSF55874">
    <property type="entry name" value="ATPase domain of HSP90 chaperone/DNA topoisomerase II/histidine kinase"/>
    <property type="match status" value="1"/>
</dbReference>
<keyword evidence="8" id="KW-0812">Transmembrane</keyword>
<evidence type="ECO:0000256" key="3">
    <source>
        <dbReference type="ARBA" id="ARBA00022553"/>
    </source>
</evidence>
<dbReference type="PANTHER" id="PTHR43711">
    <property type="entry name" value="TWO-COMPONENT HISTIDINE KINASE"/>
    <property type="match status" value="1"/>
</dbReference>
<evidence type="ECO:0000256" key="1">
    <source>
        <dbReference type="ARBA" id="ARBA00000085"/>
    </source>
</evidence>
<proteinExistence type="predicted"/>
<comment type="catalytic activity">
    <reaction evidence="1">
        <text>ATP + protein L-histidine = ADP + protein N-phospho-L-histidine.</text>
        <dbReference type="EC" id="2.7.13.3"/>
    </reaction>
</comment>
<dbReference type="InterPro" id="IPR004358">
    <property type="entry name" value="Sig_transdc_His_kin-like_C"/>
</dbReference>
<evidence type="ECO:0000313" key="11">
    <source>
        <dbReference type="Proteomes" id="UP001580928"/>
    </source>
</evidence>
<evidence type="ECO:0000256" key="4">
    <source>
        <dbReference type="ARBA" id="ARBA00022679"/>
    </source>
</evidence>
<keyword evidence="7" id="KW-0175">Coiled coil</keyword>
<evidence type="ECO:0000256" key="8">
    <source>
        <dbReference type="SAM" id="Phobius"/>
    </source>
</evidence>
<dbReference type="CDD" id="cd00075">
    <property type="entry name" value="HATPase"/>
    <property type="match status" value="1"/>
</dbReference>
<comment type="caution">
    <text evidence="10">The sequence shown here is derived from an EMBL/GenBank/DDBJ whole genome shotgun (WGS) entry which is preliminary data.</text>
</comment>
<keyword evidence="5 10" id="KW-0418">Kinase</keyword>
<dbReference type="SMART" id="SM00387">
    <property type="entry name" value="HATPase_c"/>
    <property type="match status" value="1"/>
</dbReference>
<keyword evidence="6" id="KW-0902">Two-component regulatory system</keyword>
<evidence type="ECO:0000256" key="6">
    <source>
        <dbReference type="ARBA" id="ARBA00023012"/>
    </source>
</evidence>
<dbReference type="SMART" id="SM00388">
    <property type="entry name" value="HisKA"/>
    <property type="match status" value="1"/>
</dbReference>
<reference evidence="10 11" key="1">
    <citation type="submission" date="2024-04" db="EMBL/GenBank/DDBJ databases">
        <title>Albibacterium profundi sp. nov., isolated from sediment of the Challenger Deep of Mariana Trench.</title>
        <authorList>
            <person name="Wang Y."/>
        </authorList>
    </citation>
    <scope>NUCLEOTIDE SEQUENCE [LARGE SCALE GENOMIC DNA]</scope>
    <source>
        <strain evidence="10 11">RHL897</strain>
    </source>
</reference>
<dbReference type="InterPro" id="IPR050736">
    <property type="entry name" value="Sensor_HK_Regulatory"/>
</dbReference>
<dbReference type="EC" id="2.7.13.3" evidence="2"/>
<dbReference type="Pfam" id="PF00512">
    <property type="entry name" value="HisKA"/>
    <property type="match status" value="1"/>
</dbReference>
<keyword evidence="8" id="KW-0472">Membrane</keyword>
<dbReference type="Pfam" id="PF02518">
    <property type="entry name" value="HATPase_c"/>
    <property type="match status" value="1"/>
</dbReference>
<dbReference type="EMBL" id="JBBVGT010000002">
    <property type="protein sequence ID" value="MFB5945517.1"/>
    <property type="molecule type" value="Genomic_DNA"/>
</dbReference>
<evidence type="ECO:0000256" key="2">
    <source>
        <dbReference type="ARBA" id="ARBA00012438"/>
    </source>
</evidence>
<dbReference type="Gene3D" id="1.10.287.130">
    <property type="match status" value="1"/>
</dbReference>
<dbReference type="CDD" id="cd00082">
    <property type="entry name" value="HisKA"/>
    <property type="match status" value="1"/>
</dbReference>
<dbReference type="Proteomes" id="UP001580928">
    <property type="component" value="Unassembled WGS sequence"/>
</dbReference>